<dbReference type="Pfam" id="PF18998">
    <property type="entry name" value="Flg_new_2"/>
    <property type="match status" value="2"/>
</dbReference>
<feature type="non-terminal residue" evidence="6">
    <location>
        <position position="1"/>
    </location>
</feature>
<accession>A0A381X1M0</accession>
<reference evidence="6" key="1">
    <citation type="submission" date="2018-05" db="EMBL/GenBank/DDBJ databases">
        <authorList>
            <person name="Lanie J.A."/>
            <person name="Ng W.-L."/>
            <person name="Kazmierczak K.M."/>
            <person name="Andrzejewski T.M."/>
            <person name="Davidsen T.M."/>
            <person name="Wayne K.J."/>
            <person name="Tettelin H."/>
            <person name="Glass J.I."/>
            <person name="Rusch D."/>
            <person name="Podicherti R."/>
            <person name="Tsui H.-C.T."/>
            <person name="Winkler M.E."/>
        </authorList>
    </citation>
    <scope>NUCLEOTIDE SEQUENCE</scope>
</reference>
<dbReference type="InterPro" id="IPR036179">
    <property type="entry name" value="Ig-like_dom_sf"/>
</dbReference>
<feature type="non-terminal residue" evidence="6">
    <location>
        <position position="1043"/>
    </location>
</feature>
<keyword evidence="3" id="KW-0325">Glycoprotein</keyword>
<dbReference type="Pfam" id="PF17957">
    <property type="entry name" value="Big_7"/>
    <property type="match status" value="2"/>
</dbReference>
<proteinExistence type="predicted"/>
<evidence type="ECO:0000256" key="4">
    <source>
        <dbReference type="ARBA" id="ARBA00023319"/>
    </source>
</evidence>
<dbReference type="PROSITE" id="PS50835">
    <property type="entry name" value="IG_LIKE"/>
    <property type="match status" value="1"/>
</dbReference>
<organism evidence="6">
    <name type="scientific">marine metagenome</name>
    <dbReference type="NCBI Taxonomy" id="408172"/>
    <lineage>
        <taxon>unclassified sequences</taxon>
        <taxon>metagenomes</taxon>
        <taxon>ecological metagenomes</taxon>
    </lineage>
</organism>
<dbReference type="SMART" id="SM00409">
    <property type="entry name" value="IG"/>
    <property type="match status" value="2"/>
</dbReference>
<dbReference type="InterPro" id="IPR044060">
    <property type="entry name" value="Bacterial_rp_domain"/>
</dbReference>
<keyword evidence="2" id="KW-1015">Disulfide bond</keyword>
<evidence type="ECO:0000259" key="5">
    <source>
        <dbReference type="PROSITE" id="PS50835"/>
    </source>
</evidence>
<dbReference type="PANTHER" id="PTHR44337:SF8">
    <property type="entry name" value="IMMUNOGLOBULIN SUBTYPE DOMAIN-CONTAINING PROTEIN"/>
    <property type="match status" value="1"/>
</dbReference>
<dbReference type="InterPro" id="IPR003599">
    <property type="entry name" value="Ig_sub"/>
</dbReference>
<dbReference type="InterPro" id="IPR007110">
    <property type="entry name" value="Ig-like_dom"/>
</dbReference>
<dbReference type="PANTHER" id="PTHR44337">
    <property type="entry name" value="CARCINOEMBRYONIC ANTIGEN-RELATED CELL ADHESION MOLECULE 8"/>
    <property type="match status" value="1"/>
</dbReference>
<dbReference type="InterPro" id="IPR013783">
    <property type="entry name" value="Ig-like_fold"/>
</dbReference>
<sequence>RTWEEDTGYAARALGYVTLTVPAGYSLFANPLANGANRVSDILPSVPSGSTLAKLNTATGKWVTNTFSDGWSRPGMTLAPGEGAMFNNKGEAFGVLVAGFTPWQRTTLQIPAGKSVASPVLAKGGLLSSRLGLPLVDGLKVELLNTGTGKYDAYTVADGVWSPAEPAVALGQAFIVTAPGEVNWSHDPTLPQVTSQPANAEVLSGGKVGFIVKALGEPLAYQWLFDGRPIVGATASAIQLSEVTLANAGRYSVLVSNSFGKAVSEPAQLDIYYKLTLALEGRGDLEVDPEKSAFLAGSKARLSATPATGYSWMHWSGDETSSDQTFTVTMDAHKTITANFTRDYILPDLSDAGFDDKGRFTFLLLSEPGANCEIQGSSNGILWHKLGSYQNKNGLARIPMAYNAEGEKQLVRALVTDELAPGRLPGHSLNGVGYINLDIPPGHSLYHVPLALTGNKTVATLFQGAAKGSKVAILDAETGEWSEGELGDAWSNGAAELGQGSIFKFTNPDTKALRAVFAGSYPGQGAEVTLAKGTGYFGYPSPLSGALGHDLRFPAAAPAGTKLGLLQANGDVAWHAYDGANWSPSEPSLATMQAVQVDLADDMTWANHGMPDYNSKPKVRAITGGGTYLAGTESLLIELDAIGTPMTIQWTRDNQPIEGATQRWLQLVNLSPSHAGRYAVTLRNPFGIENSNPVEVNVHYSLTAIVEGGEGAIEASPSLPSYPPDTEVTLTARPGEGLGFDQWEGDVTGSKESVTLVMDDHKTVSIKFLSDNQPPTVAIASPKDGRFFSAPGDVEIILDATDADGSITHVLFESKAQGAAEWVGLGEAASTAEPFIWVGAMEGVYDLRATATDDRGAKGVSKTVRITLTIGNLPPVIVSTSPAAGDFVPVPGKFTFEVVAFDPDGEIKSISVNRGKFVKAHGPTYWSENDEGQTVLTDIRWEAGYFPESAAYKFTVDVEDNQDKVTTADFVFTINHAPTIELTSPVDGTEFVSPATITLAATASDNAADGALAKVEFFANGELVKKLTQAPFEFAWEGVGAGE</sequence>
<feature type="domain" description="Ig-like" evidence="5">
    <location>
        <begin position="191"/>
        <end position="264"/>
    </location>
</feature>
<dbReference type="EMBL" id="UINC01013442">
    <property type="protein sequence ID" value="SVA58077.1"/>
    <property type="molecule type" value="Genomic_DNA"/>
</dbReference>
<keyword evidence="4" id="KW-0393">Immunoglobulin domain</keyword>
<evidence type="ECO:0000313" key="6">
    <source>
        <dbReference type="EMBL" id="SVA58077.1"/>
    </source>
</evidence>
<evidence type="ECO:0000256" key="2">
    <source>
        <dbReference type="ARBA" id="ARBA00023157"/>
    </source>
</evidence>
<dbReference type="InterPro" id="IPR052598">
    <property type="entry name" value="IgSF_CEA-related"/>
</dbReference>
<evidence type="ECO:0000256" key="1">
    <source>
        <dbReference type="ARBA" id="ARBA00022729"/>
    </source>
</evidence>
<keyword evidence="1" id="KW-0732">Signal</keyword>
<protein>
    <recommendedName>
        <fullName evidence="5">Ig-like domain-containing protein</fullName>
    </recommendedName>
</protein>
<name>A0A381X1M0_9ZZZZ</name>
<dbReference type="SUPFAM" id="SSF48726">
    <property type="entry name" value="Immunoglobulin"/>
    <property type="match status" value="2"/>
</dbReference>
<dbReference type="AlphaFoldDB" id="A0A381X1M0"/>
<evidence type="ECO:0000256" key="3">
    <source>
        <dbReference type="ARBA" id="ARBA00023180"/>
    </source>
</evidence>
<dbReference type="Gene3D" id="2.60.40.10">
    <property type="entry name" value="Immunoglobulins"/>
    <property type="match status" value="4"/>
</dbReference>
<gene>
    <name evidence="6" type="ORF">METZ01_LOCUS110931</name>
</gene>